<feature type="signal peptide" evidence="1">
    <location>
        <begin position="1"/>
        <end position="19"/>
    </location>
</feature>
<dbReference type="RefSeq" id="WP_331256159.1">
    <property type="nucleotide sequence ID" value="NZ_CP133270.1"/>
</dbReference>
<dbReference type="EMBL" id="CP133270">
    <property type="protein sequence ID" value="WVX67401.1"/>
    <property type="molecule type" value="Genomic_DNA"/>
</dbReference>
<evidence type="ECO:0000313" key="3">
    <source>
        <dbReference type="Proteomes" id="UP001330434"/>
    </source>
</evidence>
<dbReference type="PROSITE" id="PS51257">
    <property type="entry name" value="PROKAR_LIPOPROTEIN"/>
    <property type="match status" value="1"/>
</dbReference>
<accession>A0ABZ2C4J4</accession>
<evidence type="ECO:0000256" key="1">
    <source>
        <dbReference type="SAM" id="SignalP"/>
    </source>
</evidence>
<keyword evidence="1" id="KW-0732">Signal</keyword>
<keyword evidence="3" id="KW-1185">Reference proteome</keyword>
<evidence type="ECO:0008006" key="4">
    <source>
        <dbReference type="Google" id="ProtNLM"/>
    </source>
</evidence>
<dbReference type="Proteomes" id="UP001330434">
    <property type="component" value="Chromosome"/>
</dbReference>
<evidence type="ECO:0000313" key="2">
    <source>
        <dbReference type="EMBL" id="WVX67401.1"/>
    </source>
</evidence>
<sequence length="139" mass="15628">MLKHFLFLAITFSSFSACADLAFYADNQTKKTINISVQTLIGSCPLSSGWMDFKPQTKLTSPFYKTSFGMCSAEFLRPSKWVLYVDDYNDAQQNKEVNLGKNCVKAQVTIRDPGPKDKDGNPILDLECIDTAVQKSIRR</sequence>
<proteinExistence type="predicted"/>
<gene>
    <name evidence="2" type="ORF">Bealeia1_01603</name>
</gene>
<name>A0ABZ2C4J4_9PROT</name>
<reference evidence="2 3" key="1">
    <citation type="journal article" date="2024" name="Environ. Microbiol.">
        <title>Novel evolutionary insights on the interactions of the Holosporales (Alphaproteobacteria) with eukaryotic hosts from comparative genomics.</title>
        <authorList>
            <person name="Giovannini M."/>
            <person name="Petroni G."/>
            <person name="Castelli M."/>
        </authorList>
    </citation>
    <scope>NUCLEOTIDE SEQUENCE [LARGE SCALE GENOMIC DNA]</scope>
    <source>
        <strain evidence="2 3">US_Bl 15I1</strain>
    </source>
</reference>
<organism evidence="2 3">
    <name type="scientific">Candidatus Bealeia paramacronuclearis</name>
    <dbReference type="NCBI Taxonomy" id="1921001"/>
    <lineage>
        <taxon>Bacteria</taxon>
        <taxon>Pseudomonadati</taxon>
        <taxon>Pseudomonadota</taxon>
        <taxon>Alphaproteobacteria</taxon>
        <taxon>Holosporales</taxon>
        <taxon>Holosporaceae</taxon>
        <taxon>Candidatus Bealeia</taxon>
    </lineage>
</organism>
<feature type="chain" id="PRO_5047275016" description="Lipoprotein" evidence="1">
    <location>
        <begin position="20"/>
        <end position="139"/>
    </location>
</feature>
<protein>
    <recommendedName>
        <fullName evidence="4">Lipoprotein</fullName>
    </recommendedName>
</protein>